<reference evidence="4 5" key="1">
    <citation type="journal article" date="2015" name="Int. J. Syst. Evol. Microbiol.">
        <title>Aestuariivita atlantica sp. nov., isolated from deep sea sediment of the Atlantic Ocean.</title>
        <authorList>
            <person name="Li G."/>
            <person name="Lai Q."/>
            <person name="Du Y."/>
            <person name="Liu X."/>
            <person name="Sun F."/>
            <person name="Shao Z."/>
        </authorList>
    </citation>
    <scope>NUCLEOTIDE SEQUENCE [LARGE SCALE GENOMIC DNA]</scope>
    <source>
        <strain evidence="4 5">22II-S11-z3</strain>
    </source>
</reference>
<evidence type="ECO:0000256" key="1">
    <source>
        <dbReference type="ARBA" id="ARBA00005125"/>
    </source>
</evidence>
<dbReference type="PATRIC" id="fig|1317121.7.peg.795"/>
<proteinExistence type="inferred from homology"/>
<protein>
    <submittedName>
        <fullName evidence="4">Epimerase</fullName>
    </submittedName>
</protein>
<dbReference type="EMBL" id="AQQZ01000011">
    <property type="protein sequence ID" value="KNG92246.1"/>
    <property type="molecule type" value="Genomic_DNA"/>
</dbReference>
<dbReference type="InterPro" id="IPR001509">
    <property type="entry name" value="Epimerase_deHydtase"/>
</dbReference>
<dbReference type="Proteomes" id="UP000036938">
    <property type="component" value="Unassembled WGS sequence"/>
</dbReference>
<dbReference type="PANTHER" id="PTHR43000">
    <property type="entry name" value="DTDP-D-GLUCOSE 4,6-DEHYDRATASE-RELATED"/>
    <property type="match status" value="1"/>
</dbReference>
<organism evidence="4 5">
    <name type="scientific">Pseudaestuariivita atlantica</name>
    <dbReference type="NCBI Taxonomy" id="1317121"/>
    <lineage>
        <taxon>Bacteria</taxon>
        <taxon>Pseudomonadati</taxon>
        <taxon>Pseudomonadota</taxon>
        <taxon>Alphaproteobacteria</taxon>
        <taxon>Rhodobacterales</taxon>
        <taxon>Paracoccaceae</taxon>
        <taxon>Pseudaestuariivita</taxon>
    </lineage>
</organism>
<dbReference type="InterPro" id="IPR036291">
    <property type="entry name" value="NAD(P)-bd_dom_sf"/>
</dbReference>
<evidence type="ECO:0000313" key="4">
    <source>
        <dbReference type="EMBL" id="KNG92246.1"/>
    </source>
</evidence>
<dbReference type="Gene3D" id="3.40.50.720">
    <property type="entry name" value="NAD(P)-binding Rossmann-like Domain"/>
    <property type="match status" value="1"/>
</dbReference>
<dbReference type="RefSeq" id="WP_050532406.1">
    <property type="nucleotide sequence ID" value="NZ_AQQZ01000011.1"/>
</dbReference>
<evidence type="ECO:0000313" key="5">
    <source>
        <dbReference type="Proteomes" id="UP000036938"/>
    </source>
</evidence>
<sequence>MSNASAIKPSRVFITGGAGFIGSRLAASFADSAEVTVYDNLHPQVHEGCPGNLARVKACDAKLIEADIRDAAALGAALEAADPDVVYHLAAETGTGQSFDEPGRYTEINVMGTTHLIEAMRRLPARPRRVVLAGSRSVYGEGAHRTEAGHLVVAPARDEAAMAAGDFAPRAADGGKLVPVATQADCPVAPASVYASTKLMQEYLLEQAFWGSDTQVGILRLQNVYGAGQSINNPYTGVLSIFARQVLEGKTLNIFEDGEIVRDFVHVDDVVRAFHAMGVVGQVPGRIVDIGAGEATTIREVAEKMLTLLGADAGNYRVTGAFRPGDIRYAVADTSAAREDLGWAPERSLDDGLAELAEWSRGEFAAVG</sequence>
<feature type="domain" description="NAD-dependent epimerase/dehydratase" evidence="3">
    <location>
        <begin position="12"/>
        <end position="147"/>
    </location>
</feature>
<keyword evidence="5" id="KW-1185">Reference proteome</keyword>
<comment type="similarity">
    <text evidence="2">Belongs to the NAD(P)-dependent epimerase/dehydratase family.</text>
</comment>
<dbReference type="AlphaFoldDB" id="A0A0L1JKG9"/>
<accession>A0A0L1JKG9</accession>
<feature type="domain" description="NAD-dependent epimerase/dehydratase" evidence="3">
    <location>
        <begin position="182"/>
        <end position="290"/>
    </location>
</feature>
<comment type="pathway">
    <text evidence="1">Bacterial outer membrane biogenesis; LPS O-antigen biosynthesis.</text>
</comment>
<name>A0A0L1JKG9_9RHOB</name>
<evidence type="ECO:0000256" key="2">
    <source>
        <dbReference type="ARBA" id="ARBA00007637"/>
    </source>
</evidence>
<dbReference type="SUPFAM" id="SSF51735">
    <property type="entry name" value="NAD(P)-binding Rossmann-fold domains"/>
    <property type="match status" value="1"/>
</dbReference>
<dbReference type="STRING" id="1317121.ATO11_18490"/>
<dbReference type="PRINTS" id="PR01713">
    <property type="entry name" value="NUCEPIMERASE"/>
</dbReference>
<dbReference type="Pfam" id="PF01370">
    <property type="entry name" value="Epimerase"/>
    <property type="match status" value="2"/>
</dbReference>
<gene>
    <name evidence="4" type="ORF">ATO11_18490</name>
</gene>
<evidence type="ECO:0000259" key="3">
    <source>
        <dbReference type="Pfam" id="PF01370"/>
    </source>
</evidence>
<comment type="caution">
    <text evidence="4">The sequence shown here is derived from an EMBL/GenBank/DDBJ whole genome shotgun (WGS) entry which is preliminary data.</text>
</comment>